<dbReference type="SUPFAM" id="SSF51905">
    <property type="entry name" value="FAD/NAD(P)-binding domain"/>
    <property type="match status" value="1"/>
</dbReference>
<dbReference type="RefSeq" id="WP_416205713.1">
    <property type="nucleotide sequence ID" value="NZ_JBBKTX010000008.1"/>
</dbReference>
<dbReference type="Proteomes" id="UP001620597">
    <property type="component" value="Unassembled WGS sequence"/>
</dbReference>
<feature type="domain" description="FAD-binding" evidence="8">
    <location>
        <begin position="12"/>
        <end position="330"/>
    </location>
</feature>
<evidence type="ECO:0000256" key="6">
    <source>
        <dbReference type="ARBA" id="ARBA00023002"/>
    </source>
</evidence>
<keyword evidence="5" id="KW-0274">FAD</keyword>
<dbReference type="Pfam" id="PF01494">
    <property type="entry name" value="FAD_binding_3"/>
    <property type="match status" value="1"/>
</dbReference>
<evidence type="ECO:0000256" key="1">
    <source>
        <dbReference type="ARBA" id="ARBA00001974"/>
    </source>
</evidence>
<dbReference type="Gene3D" id="3.50.50.60">
    <property type="entry name" value="FAD/NAD(P)-binding domain"/>
    <property type="match status" value="2"/>
</dbReference>
<keyword evidence="6 9" id="KW-0560">Oxidoreductase</keyword>
<evidence type="ECO:0000313" key="10">
    <source>
        <dbReference type="Proteomes" id="UP001620597"/>
    </source>
</evidence>
<dbReference type="PANTHER" id="PTHR43876">
    <property type="entry name" value="UBIQUINONE BIOSYNTHESIS MONOOXYGENASE COQ6, MITOCHONDRIAL"/>
    <property type="match status" value="1"/>
</dbReference>
<evidence type="ECO:0000259" key="8">
    <source>
        <dbReference type="Pfam" id="PF01494"/>
    </source>
</evidence>
<comment type="caution">
    <text evidence="9">The sequence shown here is derived from an EMBL/GenBank/DDBJ whole genome shotgun (WGS) entry which is preliminary data.</text>
</comment>
<proteinExistence type="inferred from homology"/>
<evidence type="ECO:0000313" key="9">
    <source>
        <dbReference type="EMBL" id="MFK4752437.1"/>
    </source>
</evidence>
<dbReference type="InterPro" id="IPR002938">
    <property type="entry name" value="FAD-bd"/>
</dbReference>
<evidence type="ECO:0000256" key="7">
    <source>
        <dbReference type="ARBA" id="ARBA00023033"/>
    </source>
</evidence>
<organism evidence="9 10">
    <name type="scientific">Oceanobacter antarcticus</name>
    <dbReference type="NCBI Taxonomy" id="3133425"/>
    <lineage>
        <taxon>Bacteria</taxon>
        <taxon>Pseudomonadati</taxon>
        <taxon>Pseudomonadota</taxon>
        <taxon>Gammaproteobacteria</taxon>
        <taxon>Oceanospirillales</taxon>
        <taxon>Oceanospirillaceae</taxon>
        <taxon>Oceanobacter</taxon>
    </lineage>
</organism>
<sequence>MTNSVSSSTAFDLVILGAGMTGASLVHLLQPALQTGMRIALIDRQQIHWTEDVLERPPSFDGRATALAWGSRQLLRRMGCWEALIDRACAIQHIQVSDRGRFGQTHLHASEQGTEALGYIVENAVLGRALLQGLGAYPNVTLLSDTDVQRVDMISGGSQLTLAGGESITTALLVLADGGRSGLAQQLGIRQQREEYDSVALVTQVEMDREHLHWAYERFSDHGPVAFLPLQQRHFAVVWTLPPDDCERILALPDPLFAEQLQQQIGYRCGRIKRIGERFSYPLALVCSCEQVRRGLVLLGNAAHSLHPVAGQGFNLALRDTAALAARLLESWAMKRPLGDLAVLLDYAQQQQRDQGNTIIASDLLPRLFAHPGKLTALGRGAGLMALASLTTPRRLLALHAMGLGQPAPRFASAPISAQSFSRLESADAL</sequence>
<dbReference type="EC" id="1.14.13.-" evidence="9"/>
<evidence type="ECO:0000256" key="2">
    <source>
        <dbReference type="ARBA" id="ARBA00004749"/>
    </source>
</evidence>
<dbReference type="PRINTS" id="PR00420">
    <property type="entry name" value="RNGMNOXGNASE"/>
</dbReference>
<dbReference type="PANTHER" id="PTHR43876:SF8">
    <property type="entry name" value="2-OCTAPRENYL-6-METHOXYPHENOL HYDROXYLASE"/>
    <property type="match status" value="1"/>
</dbReference>
<dbReference type="EMBL" id="JBBKTX010000008">
    <property type="protein sequence ID" value="MFK4752437.1"/>
    <property type="molecule type" value="Genomic_DNA"/>
</dbReference>
<comment type="similarity">
    <text evidence="3">Belongs to the UbiH/COQ6 family.</text>
</comment>
<keyword evidence="4" id="KW-0285">Flavoprotein</keyword>
<reference evidence="9 10" key="1">
    <citation type="submission" date="2024-03" db="EMBL/GenBank/DDBJ databases">
        <title>High-quality draft genome sequence of Oceanobacter sp. wDCs-4.</title>
        <authorList>
            <person name="Dong C."/>
        </authorList>
    </citation>
    <scope>NUCLEOTIDE SEQUENCE [LARGE SCALE GENOMIC DNA]</scope>
    <source>
        <strain evidence="10">wDCs-4</strain>
    </source>
</reference>
<comment type="pathway">
    <text evidence="2">Cofactor biosynthesis; ubiquinone biosynthesis.</text>
</comment>
<dbReference type="NCBIfam" id="NF004356">
    <property type="entry name" value="PRK05732.1"/>
    <property type="match status" value="1"/>
</dbReference>
<protein>
    <submittedName>
        <fullName evidence="9">2-octaprenyl-6-methoxyphenyl hydroxylase</fullName>
        <ecNumber evidence="9">1.14.13.-</ecNumber>
    </submittedName>
</protein>
<dbReference type="InterPro" id="IPR051205">
    <property type="entry name" value="UbiH/COQ6_monooxygenase"/>
</dbReference>
<dbReference type="InterPro" id="IPR010971">
    <property type="entry name" value="UbiH/COQ6"/>
</dbReference>
<evidence type="ECO:0000256" key="5">
    <source>
        <dbReference type="ARBA" id="ARBA00022827"/>
    </source>
</evidence>
<keyword evidence="10" id="KW-1185">Reference proteome</keyword>
<keyword evidence="7" id="KW-0503">Monooxygenase</keyword>
<name>A0ABW8NHQ6_9GAMM</name>
<evidence type="ECO:0000256" key="3">
    <source>
        <dbReference type="ARBA" id="ARBA00005349"/>
    </source>
</evidence>
<accession>A0ABW8NHQ6</accession>
<dbReference type="GO" id="GO:0016491">
    <property type="term" value="F:oxidoreductase activity"/>
    <property type="evidence" value="ECO:0007669"/>
    <property type="project" value="UniProtKB-KW"/>
</dbReference>
<dbReference type="InterPro" id="IPR036188">
    <property type="entry name" value="FAD/NAD-bd_sf"/>
</dbReference>
<dbReference type="NCBIfam" id="TIGR01988">
    <property type="entry name" value="Ubi-OHases"/>
    <property type="match status" value="1"/>
</dbReference>
<gene>
    <name evidence="9" type="primary">ubiH</name>
    <name evidence="9" type="synonym">visB</name>
    <name evidence="9" type="ORF">WG929_08450</name>
</gene>
<evidence type="ECO:0000256" key="4">
    <source>
        <dbReference type="ARBA" id="ARBA00022630"/>
    </source>
</evidence>
<comment type="cofactor">
    <cofactor evidence="1">
        <name>FAD</name>
        <dbReference type="ChEBI" id="CHEBI:57692"/>
    </cofactor>
</comment>